<evidence type="ECO:0000313" key="4">
    <source>
        <dbReference type="EMBL" id="MTD96090.1"/>
    </source>
</evidence>
<dbReference type="RefSeq" id="WP_154740553.1">
    <property type="nucleotide sequence ID" value="NZ_WMBQ01000002.1"/>
</dbReference>
<keyword evidence="1" id="KW-0472">Membrane</keyword>
<dbReference type="AlphaFoldDB" id="A0A6I3KQ59"/>
<name>A0A6I3KQ59_9HYPH</name>
<keyword evidence="1" id="KW-0812">Transmembrane</keyword>
<reference evidence="4 5" key="1">
    <citation type="submission" date="2019-11" db="EMBL/GenBank/DDBJ databases">
        <title>Identification of a novel strain.</title>
        <authorList>
            <person name="Xu Q."/>
            <person name="Wang G."/>
        </authorList>
    </citation>
    <scope>NUCLEOTIDE SEQUENCE [LARGE SCALE GENOMIC DNA]</scope>
    <source>
        <strain evidence="5">xq</strain>
    </source>
</reference>
<accession>A0A6I3KQ59</accession>
<keyword evidence="1" id="KW-1133">Transmembrane helix</keyword>
<feature type="transmembrane region" description="Helical" evidence="1">
    <location>
        <begin position="205"/>
        <end position="230"/>
    </location>
</feature>
<organism evidence="4 5">
    <name type="scientific">Hyphomicrobium album</name>
    <dbReference type="NCBI Taxonomy" id="2665159"/>
    <lineage>
        <taxon>Bacteria</taxon>
        <taxon>Pseudomonadati</taxon>
        <taxon>Pseudomonadota</taxon>
        <taxon>Alphaproteobacteria</taxon>
        <taxon>Hyphomicrobiales</taxon>
        <taxon>Hyphomicrobiaceae</taxon>
        <taxon>Hyphomicrobium</taxon>
    </lineage>
</organism>
<dbReference type="InterPro" id="IPR011636">
    <property type="entry name" value="DoxA"/>
</dbReference>
<gene>
    <name evidence="4" type="ORF">GIW81_17260</name>
</gene>
<feature type="domain" description="Thiosulphate:quinone oxidoreductase small subunit DoxA" evidence="3">
    <location>
        <begin position="227"/>
        <end position="358"/>
    </location>
</feature>
<proteinExistence type="predicted"/>
<dbReference type="InterPro" id="IPR007301">
    <property type="entry name" value="DoxD"/>
</dbReference>
<dbReference type="Pfam" id="PF04173">
    <property type="entry name" value="DoxD"/>
    <property type="match status" value="1"/>
</dbReference>
<evidence type="ECO:0000256" key="1">
    <source>
        <dbReference type="SAM" id="Phobius"/>
    </source>
</evidence>
<feature type="transmembrane region" description="Helical" evidence="1">
    <location>
        <begin position="20"/>
        <end position="40"/>
    </location>
</feature>
<comment type="caution">
    <text evidence="4">The sequence shown here is derived from an EMBL/GenBank/DDBJ whole genome shotgun (WGS) entry which is preliminary data.</text>
</comment>
<evidence type="ECO:0000313" key="5">
    <source>
        <dbReference type="Proteomes" id="UP000440694"/>
    </source>
</evidence>
<sequence>MAHAEQATRDSAFTAADFSLAALILLGTRFVQGFIFWGGASRRLIYDYHDVAGVDHAVKLDFDIPGYVAAKLTHAVPGALWVQTPIEWTLSHHDLIVTSVWLWTLAELAVGLGLMFGLVTRLAAFVSIGLNVALMLIFGWMGSTCLDEWTMAVSGVAMSSAVFLAGSGAYALDNRFFVQTHAGDRRPWVPWITSGPLPAQDVRKLAVWLSVGCIAFTVLSYHILFGAVVSPLHSRTNFHRHHIALSAPMVAADGSVTFDAYVNAGPDTGAAYIVAASLLDGSGQTLAKWDGAALAALGPTAIENKYSYAWASQFRPERIGFSGQTGARAKITLPPTTLQPADGPTRILVLEAIDDSVWRSVAGGGQPLP</sequence>
<feature type="transmembrane region" description="Helical" evidence="1">
    <location>
        <begin position="149"/>
        <end position="172"/>
    </location>
</feature>
<keyword evidence="5" id="KW-1185">Reference proteome</keyword>
<dbReference type="EMBL" id="WMBQ01000002">
    <property type="protein sequence ID" value="MTD96090.1"/>
    <property type="molecule type" value="Genomic_DNA"/>
</dbReference>
<dbReference type="Pfam" id="PF07680">
    <property type="entry name" value="DoxA"/>
    <property type="match status" value="1"/>
</dbReference>
<protein>
    <submittedName>
        <fullName evidence="4">Quinol oxidase</fullName>
    </submittedName>
</protein>
<evidence type="ECO:0000259" key="2">
    <source>
        <dbReference type="Pfam" id="PF04173"/>
    </source>
</evidence>
<evidence type="ECO:0000259" key="3">
    <source>
        <dbReference type="Pfam" id="PF07680"/>
    </source>
</evidence>
<feature type="domain" description="TQO small subunit DoxD" evidence="2">
    <location>
        <begin position="56"/>
        <end position="175"/>
    </location>
</feature>
<feature type="transmembrane region" description="Helical" evidence="1">
    <location>
        <begin position="122"/>
        <end position="142"/>
    </location>
</feature>
<dbReference type="Proteomes" id="UP000440694">
    <property type="component" value="Unassembled WGS sequence"/>
</dbReference>
<feature type="transmembrane region" description="Helical" evidence="1">
    <location>
        <begin position="95"/>
        <end position="116"/>
    </location>
</feature>